<keyword evidence="5" id="KW-1185">Reference proteome</keyword>
<name>A0A423TQP5_PENVA</name>
<dbReference type="AlphaFoldDB" id="A0A423TQP5"/>
<feature type="chain" id="PRO_5019474877" evidence="3">
    <location>
        <begin position="21"/>
        <end position="442"/>
    </location>
</feature>
<protein>
    <submittedName>
        <fullName evidence="4">Uncharacterized protein</fullName>
    </submittedName>
</protein>
<reference evidence="4 5" key="1">
    <citation type="submission" date="2018-04" db="EMBL/GenBank/DDBJ databases">
        <authorList>
            <person name="Zhang X."/>
            <person name="Yuan J."/>
            <person name="Li F."/>
            <person name="Xiang J."/>
        </authorList>
    </citation>
    <scope>NUCLEOTIDE SEQUENCE [LARGE SCALE GENOMIC DNA]</scope>
    <source>
        <tissue evidence="4">Muscle</tissue>
    </source>
</reference>
<feature type="compositionally biased region" description="Basic and acidic residues" evidence="1">
    <location>
        <begin position="380"/>
        <end position="396"/>
    </location>
</feature>
<keyword evidence="2" id="KW-1133">Transmembrane helix</keyword>
<keyword evidence="2" id="KW-0472">Membrane</keyword>
<evidence type="ECO:0000256" key="2">
    <source>
        <dbReference type="SAM" id="Phobius"/>
    </source>
</evidence>
<evidence type="ECO:0000256" key="1">
    <source>
        <dbReference type="SAM" id="MobiDB-lite"/>
    </source>
</evidence>
<feature type="region of interest" description="Disordered" evidence="1">
    <location>
        <begin position="263"/>
        <end position="305"/>
    </location>
</feature>
<evidence type="ECO:0000313" key="5">
    <source>
        <dbReference type="Proteomes" id="UP000283509"/>
    </source>
</evidence>
<feature type="region of interest" description="Disordered" evidence="1">
    <location>
        <begin position="362"/>
        <end position="442"/>
    </location>
</feature>
<sequence length="442" mass="49901">MRSTPLWLRALLALVPLGAAQDCTTYAIRGFTARISAGPLNISVLLENGVQLFIYGAGFSELVIRKEKEWHDIFTKSNGSMHCVMSPTLWEGEKCSKYHYWLTLRSNATTLWKLGCSAGCSNLLEKVILGLDALPATFHWRPQDTSLGLWIQGKGFEKNFSVTNTWHDLSVSPDGDESLCRVHSQSLKFSVPCYHNATERDYLRFGEKGIGQSLFALDCVKNSVFGDWEVPVILLSLGILLLLLLVFLLRVRKGRRARKGVFPPEKDQRYTSLPFRSPPTPQDAKGGLRDLLDPQRGQVDDPEEDEEHVYCYMDMEVLRRQLGRDRQAAEQEQQEDLGAVSLSSHDSINSLYYELKAIEKMRGRGGRGEKEYEEEDSYEEVDRGEEKKDGDEELRYKRAHRQRACPEVDLRGGLESESLSPASIPRGSNRAQGGRASENLLV</sequence>
<evidence type="ECO:0000256" key="3">
    <source>
        <dbReference type="SAM" id="SignalP"/>
    </source>
</evidence>
<keyword evidence="2" id="KW-0812">Transmembrane</keyword>
<accession>A0A423TQP5</accession>
<evidence type="ECO:0000313" key="4">
    <source>
        <dbReference type="EMBL" id="ROT78771.1"/>
    </source>
</evidence>
<feature type="compositionally biased region" description="Basic and acidic residues" evidence="1">
    <location>
        <begin position="404"/>
        <end position="414"/>
    </location>
</feature>
<reference evidence="4 5" key="2">
    <citation type="submission" date="2019-01" db="EMBL/GenBank/DDBJ databases">
        <title>The decoding of complex shrimp genome reveals the adaptation for benthos swimmer, frequently molting mechanism and breeding impact on genome.</title>
        <authorList>
            <person name="Sun Y."/>
            <person name="Gao Y."/>
            <person name="Yu Y."/>
        </authorList>
    </citation>
    <scope>NUCLEOTIDE SEQUENCE [LARGE SCALE GENOMIC DNA]</scope>
    <source>
        <tissue evidence="4">Muscle</tissue>
    </source>
</reference>
<gene>
    <name evidence="4" type="ORF">C7M84_002509</name>
</gene>
<feature type="signal peptide" evidence="3">
    <location>
        <begin position="1"/>
        <end position="20"/>
    </location>
</feature>
<organism evidence="4 5">
    <name type="scientific">Penaeus vannamei</name>
    <name type="common">Whiteleg shrimp</name>
    <name type="synonym">Litopenaeus vannamei</name>
    <dbReference type="NCBI Taxonomy" id="6689"/>
    <lineage>
        <taxon>Eukaryota</taxon>
        <taxon>Metazoa</taxon>
        <taxon>Ecdysozoa</taxon>
        <taxon>Arthropoda</taxon>
        <taxon>Crustacea</taxon>
        <taxon>Multicrustacea</taxon>
        <taxon>Malacostraca</taxon>
        <taxon>Eumalacostraca</taxon>
        <taxon>Eucarida</taxon>
        <taxon>Decapoda</taxon>
        <taxon>Dendrobranchiata</taxon>
        <taxon>Penaeoidea</taxon>
        <taxon>Penaeidae</taxon>
        <taxon>Penaeus</taxon>
    </lineage>
</organism>
<proteinExistence type="predicted"/>
<comment type="caution">
    <text evidence="4">The sequence shown here is derived from an EMBL/GenBank/DDBJ whole genome shotgun (WGS) entry which is preliminary data.</text>
</comment>
<keyword evidence="3" id="KW-0732">Signal</keyword>
<dbReference type="Proteomes" id="UP000283509">
    <property type="component" value="Unassembled WGS sequence"/>
</dbReference>
<dbReference type="OrthoDB" id="6375962at2759"/>
<dbReference type="EMBL" id="QCYY01001336">
    <property type="protein sequence ID" value="ROT78771.1"/>
    <property type="molecule type" value="Genomic_DNA"/>
</dbReference>
<feature type="transmembrane region" description="Helical" evidence="2">
    <location>
        <begin position="228"/>
        <end position="249"/>
    </location>
</feature>